<keyword evidence="4" id="KW-0418">Kinase</keyword>
<evidence type="ECO:0000256" key="6">
    <source>
        <dbReference type="SAM" id="MobiDB-lite"/>
    </source>
</evidence>
<dbReference type="Pfam" id="PF00069">
    <property type="entry name" value="Pkinase"/>
    <property type="match status" value="1"/>
</dbReference>
<feature type="transmembrane region" description="Helical" evidence="7">
    <location>
        <begin position="12"/>
        <end position="33"/>
    </location>
</feature>
<keyword evidence="3" id="KW-0547">Nucleotide-binding</keyword>
<keyword evidence="1" id="KW-0723">Serine/threonine-protein kinase</keyword>
<organism evidence="9 10">
    <name type="scientific">Cyprinodon variegatus</name>
    <name type="common">Sheepshead minnow</name>
    <dbReference type="NCBI Taxonomy" id="28743"/>
    <lineage>
        <taxon>Eukaryota</taxon>
        <taxon>Metazoa</taxon>
        <taxon>Chordata</taxon>
        <taxon>Craniata</taxon>
        <taxon>Vertebrata</taxon>
        <taxon>Euteleostomi</taxon>
        <taxon>Actinopterygii</taxon>
        <taxon>Neopterygii</taxon>
        <taxon>Teleostei</taxon>
        <taxon>Neoteleostei</taxon>
        <taxon>Acanthomorphata</taxon>
        <taxon>Ovalentaria</taxon>
        <taxon>Atherinomorphae</taxon>
        <taxon>Cyprinodontiformes</taxon>
        <taxon>Cyprinodontidae</taxon>
        <taxon>Cyprinodon</taxon>
    </lineage>
</organism>
<reference evidence="9" key="1">
    <citation type="submission" date="2025-08" db="UniProtKB">
        <authorList>
            <consortium name="Ensembl"/>
        </authorList>
    </citation>
    <scope>IDENTIFICATION</scope>
</reference>
<keyword evidence="10" id="KW-1185">Reference proteome</keyword>
<dbReference type="AlphaFoldDB" id="A0A3Q2CSR1"/>
<evidence type="ECO:0000313" key="9">
    <source>
        <dbReference type="Ensembl" id="ENSCVAP00000008638.1"/>
    </source>
</evidence>
<protein>
    <recommendedName>
        <fullName evidence="8">Protein kinase domain-containing protein</fullName>
    </recommendedName>
</protein>
<accession>A0A3Q2CSR1</accession>
<feature type="region of interest" description="Disordered" evidence="6">
    <location>
        <begin position="88"/>
        <end position="122"/>
    </location>
</feature>
<evidence type="ECO:0000256" key="2">
    <source>
        <dbReference type="ARBA" id="ARBA00022679"/>
    </source>
</evidence>
<keyword evidence="7" id="KW-0472">Membrane</keyword>
<dbReference type="InterPro" id="IPR000719">
    <property type="entry name" value="Prot_kinase_dom"/>
</dbReference>
<name>A0A3Q2CSR1_CYPVA</name>
<dbReference type="GO" id="GO:0005634">
    <property type="term" value="C:nucleus"/>
    <property type="evidence" value="ECO:0007669"/>
    <property type="project" value="TreeGrafter"/>
</dbReference>
<dbReference type="OMA" id="HPWLQRT"/>
<dbReference type="GeneTree" id="ENSGT00940000154014"/>
<dbReference type="Ensembl" id="ENSCVAT00000001278.1">
    <property type="protein sequence ID" value="ENSCVAP00000008638.1"/>
    <property type="gene ID" value="ENSCVAG00000010497.1"/>
</dbReference>
<dbReference type="Gene3D" id="1.10.510.10">
    <property type="entry name" value="Transferase(Phosphotransferase) domain 1"/>
    <property type="match status" value="1"/>
</dbReference>
<evidence type="ECO:0000256" key="7">
    <source>
        <dbReference type="SAM" id="Phobius"/>
    </source>
</evidence>
<dbReference type="GO" id="GO:0043065">
    <property type="term" value="P:positive regulation of apoptotic process"/>
    <property type="evidence" value="ECO:0007669"/>
    <property type="project" value="TreeGrafter"/>
</dbReference>
<dbReference type="InterPro" id="IPR011009">
    <property type="entry name" value="Kinase-like_dom_sf"/>
</dbReference>
<evidence type="ECO:0000259" key="8">
    <source>
        <dbReference type="PROSITE" id="PS50011"/>
    </source>
</evidence>
<dbReference type="Proteomes" id="UP000265020">
    <property type="component" value="Unassembled WGS sequence"/>
</dbReference>
<reference evidence="9" key="2">
    <citation type="submission" date="2025-09" db="UniProtKB">
        <authorList>
            <consortium name="Ensembl"/>
        </authorList>
    </citation>
    <scope>IDENTIFICATION</scope>
</reference>
<keyword evidence="2" id="KW-0808">Transferase</keyword>
<keyword evidence="7" id="KW-0812">Transmembrane</keyword>
<dbReference type="GO" id="GO:0004674">
    <property type="term" value="F:protein serine/threonine kinase activity"/>
    <property type="evidence" value="ECO:0007669"/>
    <property type="project" value="UniProtKB-KW"/>
</dbReference>
<keyword evidence="5" id="KW-0067">ATP-binding</keyword>
<dbReference type="PANTHER" id="PTHR24342:SF6">
    <property type="entry name" value="SERINE_THREONINE-PROTEIN KINASE 17A"/>
    <property type="match status" value="1"/>
</dbReference>
<keyword evidence="7" id="KW-1133">Transmembrane helix</keyword>
<evidence type="ECO:0000256" key="5">
    <source>
        <dbReference type="ARBA" id="ARBA00022840"/>
    </source>
</evidence>
<dbReference type="GO" id="GO:0005524">
    <property type="term" value="F:ATP binding"/>
    <property type="evidence" value="ECO:0007669"/>
    <property type="project" value="UniProtKB-KW"/>
</dbReference>
<dbReference type="PANTHER" id="PTHR24342">
    <property type="entry name" value="SERINE/THREONINE-PROTEIN KINASE 17"/>
    <property type="match status" value="1"/>
</dbReference>
<evidence type="ECO:0000256" key="1">
    <source>
        <dbReference type="ARBA" id="ARBA00022527"/>
    </source>
</evidence>
<sequence>MKLVLIKNTYHLWNSMSIGVLAYIMLTGISPFLGDDKQETFLNISRLNVSYNAEELQQLDRAALSFIQMLLRRRPQERATAEQCLTHPWLQRTGPPMEEKPERSSISSRAPGRSTDEDPEEGGAVTEELIVMAAYTLGQCRQSSSSSSEEAVEQKAITSKRFKFEEPFSVLQEVPGEFIY</sequence>
<dbReference type="STRING" id="28743.ENSCVAP00000008638"/>
<dbReference type="GO" id="GO:0035556">
    <property type="term" value="P:intracellular signal transduction"/>
    <property type="evidence" value="ECO:0007669"/>
    <property type="project" value="TreeGrafter"/>
</dbReference>
<dbReference type="SUPFAM" id="SSF56112">
    <property type="entry name" value="Protein kinase-like (PK-like)"/>
    <property type="match status" value="1"/>
</dbReference>
<evidence type="ECO:0000256" key="4">
    <source>
        <dbReference type="ARBA" id="ARBA00022777"/>
    </source>
</evidence>
<evidence type="ECO:0000256" key="3">
    <source>
        <dbReference type="ARBA" id="ARBA00022741"/>
    </source>
</evidence>
<evidence type="ECO:0000313" key="10">
    <source>
        <dbReference type="Proteomes" id="UP000265020"/>
    </source>
</evidence>
<proteinExistence type="predicted"/>
<dbReference type="PROSITE" id="PS50011">
    <property type="entry name" value="PROTEIN_KINASE_DOM"/>
    <property type="match status" value="1"/>
</dbReference>
<feature type="domain" description="Protein kinase" evidence="8">
    <location>
        <begin position="1"/>
        <end position="90"/>
    </location>
</feature>